<name>A0A137REC1_9FLAO</name>
<evidence type="ECO:0000313" key="2">
    <source>
        <dbReference type="EMBL" id="KXN97834.1"/>
    </source>
</evidence>
<feature type="non-terminal residue" evidence="2">
    <location>
        <position position="227"/>
    </location>
</feature>
<organism evidence="2 3">
    <name type="scientific">Aequorivita aquimaris</name>
    <dbReference type="NCBI Taxonomy" id="1548749"/>
    <lineage>
        <taxon>Bacteria</taxon>
        <taxon>Pseudomonadati</taxon>
        <taxon>Bacteroidota</taxon>
        <taxon>Flavobacteriia</taxon>
        <taxon>Flavobacteriales</taxon>
        <taxon>Flavobacteriaceae</taxon>
        <taxon>Aequorivita</taxon>
    </lineage>
</organism>
<dbReference type="EMBL" id="JRWG01000034">
    <property type="protein sequence ID" value="KXN97834.1"/>
    <property type="molecule type" value="Genomic_DNA"/>
</dbReference>
<gene>
    <name evidence="2" type="ORF">LS48_14640</name>
</gene>
<reference evidence="3" key="1">
    <citation type="submission" date="2014-10" db="EMBL/GenBank/DDBJ databases">
        <title>Genome sequencing of Vitellibacter sp. D-24.</title>
        <authorList>
            <person name="Thevarajoo S."/>
            <person name="Selvaratnam C."/>
            <person name="Goh K.M."/>
            <person name="Chong C.S."/>
        </authorList>
    </citation>
    <scope>NUCLEOTIDE SEQUENCE [LARGE SCALE GENOMIC DNA]</scope>
    <source>
        <strain evidence="3">D-24</strain>
    </source>
</reference>
<protein>
    <submittedName>
        <fullName evidence="2">Uncharacterized protein</fullName>
    </submittedName>
</protein>
<reference evidence="2 3" key="2">
    <citation type="journal article" date="2016" name="Int. J. Syst. Evol. Microbiol.">
        <title>Vitellibacter aquimaris sp. nov., a marine bacterium isolated from seawater.</title>
        <authorList>
            <person name="Thevarajoo S."/>
            <person name="Selvaratnam C."/>
            <person name="Goh K.M."/>
            <person name="Hong K.W."/>
            <person name="Chan X.Y."/>
            <person name="Chan K.G."/>
            <person name="Chong C.S."/>
        </authorList>
    </citation>
    <scope>NUCLEOTIDE SEQUENCE [LARGE SCALE GENOMIC DNA]</scope>
    <source>
        <strain evidence="2 3">D-24</strain>
    </source>
</reference>
<comment type="caution">
    <text evidence="2">The sequence shown here is derived from an EMBL/GenBank/DDBJ whole genome shotgun (WGS) entry which is preliminary data.</text>
</comment>
<feature type="region of interest" description="Disordered" evidence="1">
    <location>
        <begin position="32"/>
        <end position="65"/>
    </location>
</feature>
<evidence type="ECO:0000256" key="1">
    <source>
        <dbReference type="SAM" id="MobiDB-lite"/>
    </source>
</evidence>
<proteinExistence type="predicted"/>
<keyword evidence="3" id="KW-1185">Reference proteome</keyword>
<dbReference type="AlphaFoldDB" id="A0A137REC1"/>
<sequence length="227" mass="24079">MVADVELAAIVIPDLKAGMQLGAARHEITARDFQTGQRKRRRNVTGLPDRRDGMAGRGEPGDRSPTFGIAVVRPIKVGTIVTPTIRYRKAPDQVHPAGTEALETGVSADAGLRILLALAPDVAARTDEARSQVEVGANVGDLGLRLRAVIADFAELGHDQPTADARVGRSIDDAANAEIVVEERAVVERVDAGGQFDHASDRMVAAGELDETILLPALADHQPGRPE</sequence>
<accession>A0A137REC1</accession>
<evidence type="ECO:0000313" key="3">
    <source>
        <dbReference type="Proteomes" id="UP000070138"/>
    </source>
</evidence>
<feature type="compositionally biased region" description="Basic and acidic residues" evidence="1">
    <location>
        <begin position="48"/>
        <end position="62"/>
    </location>
</feature>
<dbReference type="Proteomes" id="UP000070138">
    <property type="component" value="Unassembled WGS sequence"/>
</dbReference>